<dbReference type="AlphaFoldDB" id="A0A6G1IHA8"/>
<gene>
    <name evidence="2" type="ORF">K458DRAFT_159739</name>
</gene>
<protein>
    <submittedName>
        <fullName evidence="2">Uncharacterized protein</fullName>
    </submittedName>
</protein>
<evidence type="ECO:0000256" key="1">
    <source>
        <dbReference type="SAM" id="MobiDB-lite"/>
    </source>
</evidence>
<evidence type="ECO:0000313" key="3">
    <source>
        <dbReference type="Proteomes" id="UP000799291"/>
    </source>
</evidence>
<dbReference type="EMBL" id="MU005621">
    <property type="protein sequence ID" value="KAF2677614.1"/>
    <property type="molecule type" value="Genomic_DNA"/>
</dbReference>
<organism evidence="2 3">
    <name type="scientific">Lentithecium fluviatile CBS 122367</name>
    <dbReference type="NCBI Taxonomy" id="1168545"/>
    <lineage>
        <taxon>Eukaryota</taxon>
        <taxon>Fungi</taxon>
        <taxon>Dikarya</taxon>
        <taxon>Ascomycota</taxon>
        <taxon>Pezizomycotina</taxon>
        <taxon>Dothideomycetes</taxon>
        <taxon>Pleosporomycetidae</taxon>
        <taxon>Pleosporales</taxon>
        <taxon>Massarineae</taxon>
        <taxon>Lentitheciaceae</taxon>
        <taxon>Lentithecium</taxon>
    </lineage>
</organism>
<sequence length="144" mass="16624">MGTWASEPRGRLEMQVRLGRWSFADPTLHWLRLRMLTPLPHTAHLELKKMYLRCTQTQNRAHTLWNFPHPPLHHFANTLEVAVEPSSAQPSHLIPPHPIPTQHMIPSILVHTHHNPLPHHPFSRFPYPSHSSQPLVAQHATPAR</sequence>
<evidence type="ECO:0000313" key="2">
    <source>
        <dbReference type="EMBL" id="KAF2677614.1"/>
    </source>
</evidence>
<accession>A0A6G1IHA8</accession>
<reference evidence="2" key="1">
    <citation type="journal article" date="2020" name="Stud. Mycol.">
        <title>101 Dothideomycetes genomes: a test case for predicting lifestyles and emergence of pathogens.</title>
        <authorList>
            <person name="Haridas S."/>
            <person name="Albert R."/>
            <person name="Binder M."/>
            <person name="Bloem J."/>
            <person name="Labutti K."/>
            <person name="Salamov A."/>
            <person name="Andreopoulos B."/>
            <person name="Baker S."/>
            <person name="Barry K."/>
            <person name="Bills G."/>
            <person name="Bluhm B."/>
            <person name="Cannon C."/>
            <person name="Castanera R."/>
            <person name="Culley D."/>
            <person name="Daum C."/>
            <person name="Ezra D."/>
            <person name="Gonzalez J."/>
            <person name="Henrissat B."/>
            <person name="Kuo A."/>
            <person name="Liang C."/>
            <person name="Lipzen A."/>
            <person name="Lutzoni F."/>
            <person name="Magnuson J."/>
            <person name="Mondo S."/>
            <person name="Nolan M."/>
            <person name="Ohm R."/>
            <person name="Pangilinan J."/>
            <person name="Park H.-J."/>
            <person name="Ramirez L."/>
            <person name="Alfaro M."/>
            <person name="Sun H."/>
            <person name="Tritt A."/>
            <person name="Yoshinaga Y."/>
            <person name="Zwiers L.-H."/>
            <person name="Turgeon B."/>
            <person name="Goodwin S."/>
            <person name="Spatafora J."/>
            <person name="Crous P."/>
            <person name="Grigoriev I."/>
        </authorList>
    </citation>
    <scope>NUCLEOTIDE SEQUENCE</scope>
    <source>
        <strain evidence="2">CBS 122367</strain>
    </source>
</reference>
<name>A0A6G1IHA8_9PLEO</name>
<dbReference type="Proteomes" id="UP000799291">
    <property type="component" value="Unassembled WGS sequence"/>
</dbReference>
<feature type="region of interest" description="Disordered" evidence="1">
    <location>
        <begin position="120"/>
        <end position="144"/>
    </location>
</feature>
<proteinExistence type="predicted"/>
<keyword evidence="3" id="KW-1185">Reference proteome</keyword>